<dbReference type="InterPro" id="IPR002575">
    <property type="entry name" value="Aminoglycoside_PTrfase"/>
</dbReference>
<dbReference type="AlphaFoldDB" id="A0A6J7ABV1"/>
<organism evidence="2">
    <name type="scientific">freshwater metagenome</name>
    <dbReference type="NCBI Taxonomy" id="449393"/>
    <lineage>
        <taxon>unclassified sequences</taxon>
        <taxon>metagenomes</taxon>
        <taxon>ecological metagenomes</taxon>
    </lineage>
</organism>
<dbReference type="PANTHER" id="PTHR11012">
    <property type="entry name" value="PROTEIN KINASE-LIKE DOMAIN-CONTAINING"/>
    <property type="match status" value="1"/>
</dbReference>
<evidence type="ECO:0000259" key="1">
    <source>
        <dbReference type="SMART" id="SM00587"/>
    </source>
</evidence>
<accession>A0A6J7ABV1</accession>
<dbReference type="PANTHER" id="PTHR11012:SF30">
    <property type="entry name" value="PROTEIN KINASE-LIKE DOMAIN-CONTAINING"/>
    <property type="match status" value="1"/>
</dbReference>
<protein>
    <submittedName>
        <fullName evidence="2">Unannotated protein</fullName>
    </submittedName>
</protein>
<dbReference type="SMART" id="SM00587">
    <property type="entry name" value="CHK"/>
    <property type="match status" value="1"/>
</dbReference>
<evidence type="ECO:0000313" key="2">
    <source>
        <dbReference type="EMBL" id="CAB4830058.1"/>
    </source>
</evidence>
<dbReference type="SUPFAM" id="SSF56112">
    <property type="entry name" value="Protein kinase-like (PK-like)"/>
    <property type="match status" value="1"/>
</dbReference>
<sequence>MSALHPPVLATDITPEWLSEALQERHPGTDVASIEVMDRAEVTNAHARLAITYSAATTAPPTLFCKLLPVDDRRASITNTRMGPREVRFYRDLAPMLKLRVPEVHVAIHDESDDSFILLMEDLVASGCAVSDGTWGVDTDSAAAALVGLAEIHARYEDPAMRAAEAPWVPEPVFGSTYGSVMLQYGLDNHRDRLSDNFAAIAEIYIHHGKDLHALFTQGRKTIIHGDTHVGNLFFDHGTIGFLDWGIINVNTPMREVSYFMNMAMNIEDRRRSDRELLRHYLDARRAFGASEITFDDAFLAHRVHAAYCVPASCQVVTFPANMSEGRRVFSDAFLARAEAAITDLDARGALREVAGL</sequence>
<name>A0A6J7ABV1_9ZZZZ</name>
<dbReference type="Pfam" id="PF01636">
    <property type="entry name" value="APH"/>
    <property type="match status" value="1"/>
</dbReference>
<dbReference type="Gene3D" id="3.90.1200.10">
    <property type="match status" value="1"/>
</dbReference>
<feature type="domain" description="CHK kinase-like" evidence="1">
    <location>
        <begin position="118"/>
        <end position="290"/>
    </location>
</feature>
<dbReference type="EMBL" id="CAFABA010000049">
    <property type="protein sequence ID" value="CAB4830058.1"/>
    <property type="molecule type" value="Genomic_DNA"/>
</dbReference>
<reference evidence="2" key="1">
    <citation type="submission" date="2020-05" db="EMBL/GenBank/DDBJ databases">
        <authorList>
            <person name="Chiriac C."/>
            <person name="Salcher M."/>
            <person name="Ghai R."/>
            <person name="Kavagutti S V."/>
        </authorList>
    </citation>
    <scope>NUCLEOTIDE SEQUENCE</scope>
</reference>
<dbReference type="InterPro" id="IPR011009">
    <property type="entry name" value="Kinase-like_dom_sf"/>
</dbReference>
<dbReference type="InterPro" id="IPR015897">
    <property type="entry name" value="CHK_kinase-like"/>
</dbReference>
<proteinExistence type="predicted"/>
<gene>
    <name evidence="2" type="ORF">UFOPK3139_01369</name>
</gene>